<dbReference type="EMBL" id="JAANAS010000083">
    <property type="protein sequence ID" value="NGZ90552.1"/>
    <property type="molecule type" value="Genomic_DNA"/>
</dbReference>
<dbReference type="Proteomes" id="UP000643701">
    <property type="component" value="Unassembled WGS sequence"/>
</dbReference>
<evidence type="ECO:0000313" key="2">
    <source>
        <dbReference type="Proteomes" id="UP000643701"/>
    </source>
</evidence>
<sequence length="69" mass="7892">MKLLLEIQDNKASFFLEVLKNFSFVKKATQISNAKADLIEDIKDAVEELKLVREGKLEARNAEDLINEL</sequence>
<proteinExistence type="predicted"/>
<name>A0A967AE27_9FLAO</name>
<accession>A0A967AE27</accession>
<organism evidence="1 2">
    <name type="scientific">Psychroflexus maritimus</name>
    <dbReference type="NCBI Taxonomy" id="2714865"/>
    <lineage>
        <taxon>Bacteria</taxon>
        <taxon>Pseudomonadati</taxon>
        <taxon>Bacteroidota</taxon>
        <taxon>Flavobacteriia</taxon>
        <taxon>Flavobacteriales</taxon>
        <taxon>Flavobacteriaceae</taxon>
        <taxon>Psychroflexus</taxon>
    </lineage>
</organism>
<comment type="caution">
    <text evidence="1">The sequence shown here is derived from an EMBL/GenBank/DDBJ whole genome shotgun (WGS) entry which is preliminary data.</text>
</comment>
<gene>
    <name evidence="1" type="ORF">G7034_09830</name>
</gene>
<evidence type="ECO:0000313" key="1">
    <source>
        <dbReference type="EMBL" id="NGZ90552.1"/>
    </source>
</evidence>
<keyword evidence="2" id="KW-1185">Reference proteome</keyword>
<dbReference type="AlphaFoldDB" id="A0A967AE27"/>
<reference evidence="1" key="1">
    <citation type="submission" date="2020-03" db="EMBL/GenBank/DDBJ databases">
        <title>Psychroflexus Maritimus sp. nov., isolate from marine sediment.</title>
        <authorList>
            <person name="Zhong Y.-L."/>
        </authorList>
    </citation>
    <scope>NUCLEOTIDE SEQUENCE</scope>
    <source>
        <strain evidence="1">C1</strain>
    </source>
</reference>
<protein>
    <submittedName>
        <fullName evidence="1">Uncharacterized protein</fullName>
    </submittedName>
</protein>